<dbReference type="HOGENOM" id="CLU_2366455_0_0_6"/>
<dbReference type="EMBL" id="CP002574">
    <property type="protein sequence ID" value="AEK59717.1"/>
    <property type="molecule type" value="Genomic_DNA"/>
</dbReference>
<dbReference type="PANTHER" id="PTHR37530">
    <property type="entry name" value="OUTER MEMBRANE PROTEIN SLP"/>
    <property type="match status" value="1"/>
</dbReference>
<dbReference type="Pfam" id="PF03843">
    <property type="entry name" value="Slp"/>
    <property type="match status" value="1"/>
</dbReference>
<name>F9ZU98_ACICS</name>
<gene>
    <name evidence="1" type="ordered locus">Atc_m186</name>
</gene>
<dbReference type="InterPro" id="IPR004658">
    <property type="entry name" value="OMP_Slp"/>
</dbReference>
<keyword evidence="2" id="KW-1185">Reference proteome</keyword>
<keyword evidence="1" id="KW-0614">Plasmid</keyword>
<organism evidence="1 2">
    <name type="scientific">Acidithiobacillus caldus (strain SM-1)</name>
    <dbReference type="NCBI Taxonomy" id="990288"/>
    <lineage>
        <taxon>Bacteria</taxon>
        <taxon>Pseudomonadati</taxon>
        <taxon>Pseudomonadota</taxon>
        <taxon>Acidithiobacillia</taxon>
        <taxon>Acidithiobacillales</taxon>
        <taxon>Acidithiobacillaceae</taxon>
        <taxon>Acidithiobacillus</taxon>
    </lineage>
</organism>
<proteinExistence type="predicted"/>
<dbReference type="GO" id="GO:0019867">
    <property type="term" value="C:outer membrane"/>
    <property type="evidence" value="ECO:0007669"/>
    <property type="project" value="InterPro"/>
</dbReference>
<geneLocation type="plasmid" evidence="1 2">
    <name>megaplasmid</name>
</geneLocation>
<evidence type="ECO:0000313" key="1">
    <source>
        <dbReference type="EMBL" id="AEK59717.1"/>
    </source>
</evidence>
<dbReference type="PANTHER" id="PTHR37530:SF1">
    <property type="entry name" value="OUTER MEMBRANE PROTEIN SLP"/>
    <property type="match status" value="1"/>
</dbReference>
<dbReference type="KEGG" id="acu:Atc_m186"/>
<evidence type="ECO:0000313" key="2">
    <source>
        <dbReference type="Proteomes" id="UP000006135"/>
    </source>
</evidence>
<sequence>MNDQGRFLACAPGFYDPDLYSPGRSATFIGTITGVRTIKVGEFPYPYPKLEASRVYLWPLRPMRVTQNVYVNNGFGWWWGGPYPWWGPGWWWGYS</sequence>
<reference evidence="1 2" key="1">
    <citation type="journal article" date="2011" name="J. Genet. Genomics">
        <title>Unraveling the Acidithiobacillus caldus complete genome and its central metabolisms for carbon assimilation.</title>
        <authorList>
            <person name="You X.Y."/>
            <person name="Guo X."/>
            <person name="Zheng H.J."/>
            <person name="Zhang M.J."/>
            <person name="Liu L.J."/>
            <person name="Zhu Y.Q."/>
            <person name="Zhu B."/>
            <person name="Wang S.Y."/>
            <person name="Zhao G.P."/>
            <person name="Poetsch A."/>
            <person name="Jiang C.Y."/>
            <person name="Liu S.J."/>
        </authorList>
    </citation>
    <scope>NUCLEOTIDE SEQUENCE [LARGE SCALE GENOMIC DNA]</scope>
    <source>
        <strain evidence="1 2">SM-1</strain>
        <plasmid evidence="2">Plasmid megaplasmid</plasmid>
    </source>
</reference>
<dbReference type="AlphaFoldDB" id="F9ZU98"/>
<dbReference type="Proteomes" id="UP000006135">
    <property type="component" value="Plasmid megaplasmid"/>
</dbReference>
<protein>
    <submittedName>
        <fullName evidence="1">Outer membrane protein Slp</fullName>
    </submittedName>
</protein>
<accession>F9ZU98</accession>